<name>A0ABD3A7U8_9GENT</name>
<evidence type="ECO:0000256" key="1">
    <source>
        <dbReference type="SAM" id="MobiDB-lite"/>
    </source>
</evidence>
<gene>
    <name evidence="2" type="ORF">ACH5RR_011587</name>
</gene>
<dbReference type="AlphaFoldDB" id="A0ABD3A7U8"/>
<protein>
    <submittedName>
        <fullName evidence="2">Uncharacterized protein</fullName>
    </submittedName>
</protein>
<dbReference type="PANTHER" id="PTHR34663:SF9">
    <property type="entry name" value="OS06G0637400 PROTEIN"/>
    <property type="match status" value="1"/>
</dbReference>
<evidence type="ECO:0000313" key="2">
    <source>
        <dbReference type="EMBL" id="KAL3526931.1"/>
    </source>
</evidence>
<proteinExistence type="predicted"/>
<reference evidence="2 3" key="1">
    <citation type="submission" date="2024-11" db="EMBL/GenBank/DDBJ databases">
        <title>A near-complete genome assembly of Cinchona calisaya.</title>
        <authorList>
            <person name="Lian D.C."/>
            <person name="Zhao X.W."/>
            <person name="Wei L."/>
        </authorList>
    </citation>
    <scope>NUCLEOTIDE SEQUENCE [LARGE SCALE GENOMIC DNA]</scope>
    <source>
        <tissue evidence="2">Nenye</tissue>
    </source>
</reference>
<accession>A0ABD3A7U8</accession>
<dbReference type="Proteomes" id="UP001630127">
    <property type="component" value="Unassembled WGS sequence"/>
</dbReference>
<organism evidence="2 3">
    <name type="scientific">Cinchona calisaya</name>
    <dbReference type="NCBI Taxonomy" id="153742"/>
    <lineage>
        <taxon>Eukaryota</taxon>
        <taxon>Viridiplantae</taxon>
        <taxon>Streptophyta</taxon>
        <taxon>Embryophyta</taxon>
        <taxon>Tracheophyta</taxon>
        <taxon>Spermatophyta</taxon>
        <taxon>Magnoliopsida</taxon>
        <taxon>eudicotyledons</taxon>
        <taxon>Gunneridae</taxon>
        <taxon>Pentapetalae</taxon>
        <taxon>asterids</taxon>
        <taxon>lamiids</taxon>
        <taxon>Gentianales</taxon>
        <taxon>Rubiaceae</taxon>
        <taxon>Cinchonoideae</taxon>
        <taxon>Cinchoneae</taxon>
        <taxon>Cinchona</taxon>
    </lineage>
</organism>
<dbReference type="InterPro" id="IPR044700">
    <property type="entry name" value="PIP2/PIPL1"/>
</dbReference>
<dbReference type="PANTHER" id="PTHR34663">
    <property type="entry name" value="OS06G0637400 PROTEIN"/>
    <property type="match status" value="1"/>
</dbReference>
<comment type="caution">
    <text evidence="2">The sequence shown here is derived from an EMBL/GenBank/DDBJ whole genome shotgun (WGS) entry which is preliminary data.</text>
</comment>
<keyword evidence="3" id="KW-1185">Reference proteome</keyword>
<sequence>MGMDCWVCFVTEARPLIPTTLKVQSPAGGAVKDGPSPGVGHKYTDVQPLGGVKDSGPSPGDGNKVVTGAHH</sequence>
<feature type="region of interest" description="Disordered" evidence="1">
    <location>
        <begin position="24"/>
        <end position="71"/>
    </location>
</feature>
<evidence type="ECO:0000313" key="3">
    <source>
        <dbReference type="Proteomes" id="UP001630127"/>
    </source>
</evidence>
<dbReference type="EMBL" id="JBJUIK010000005">
    <property type="protein sequence ID" value="KAL3526931.1"/>
    <property type="molecule type" value="Genomic_DNA"/>
</dbReference>